<reference evidence="2 3" key="1">
    <citation type="submission" date="2019-07" db="EMBL/GenBank/DDBJ databases">
        <title>Litoreibacter alkalisoli sp. nov., isolated from saline-alkaline soil.</title>
        <authorList>
            <person name="Wang S."/>
            <person name="Xu L."/>
            <person name="Xing Y.-T."/>
            <person name="Sun J.-Q."/>
        </authorList>
    </citation>
    <scope>NUCLEOTIDE SEQUENCE [LARGE SCALE GENOMIC DNA]</scope>
    <source>
        <strain evidence="2 3">LN3S51</strain>
    </source>
</reference>
<dbReference type="Proteomes" id="UP000318483">
    <property type="component" value="Chromosome"/>
</dbReference>
<dbReference type="AlphaFoldDB" id="A0A5B8IA94"/>
<dbReference type="EMBL" id="CP042261">
    <property type="protein sequence ID" value="QDY70126.1"/>
    <property type="molecule type" value="Genomic_DNA"/>
</dbReference>
<name>A0A5B8IA94_9RHOB</name>
<evidence type="ECO:0000256" key="1">
    <source>
        <dbReference type="SAM" id="MobiDB-lite"/>
    </source>
</evidence>
<accession>A0A5B8IA94</accession>
<organism evidence="2 3">
    <name type="scientific">Qingshengfaniella alkalisoli</name>
    <dbReference type="NCBI Taxonomy" id="2599296"/>
    <lineage>
        <taxon>Bacteria</taxon>
        <taxon>Pseudomonadati</taxon>
        <taxon>Pseudomonadota</taxon>
        <taxon>Alphaproteobacteria</taxon>
        <taxon>Rhodobacterales</taxon>
        <taxon>Paracoccaceae</taxon>
        <taxon>Qingshengfaniella</taxon>
    </lineage>
</organism>
<evidence type="ECO:0000313" key="2">
    <source>
        <dbReference type="EMBL" id="QDY70126.1"/>
    </source>
</evidence>
<keyword evidence="3" id="KW-1185">Reference proteome</keyword>
<protein>
    <submittedName>
        <fullName evidence="2">Uncharacterized protein</fullName>
    </submittedName>
</protein>
<sequence length="91" mass="10136">MAGKFHRDYQHYARDQDGHVLPAGHKGIRAYSEGYQAYRSGAVKANPHTFSTDDESDFQSWEYGWQDGTRGEPSTHVGGPDAVAEPEPPEE</sequence>
<dbReference type="OrthoDB" id="9803736at2"/>
<feature type="region of interest" description="Disordered" evidence="1">
    <location>
        <begin position="45"/>
        <end position="91"/>
    </location>
</feature>
<proteinExistence type="predicted"/>
<dbReference type="RefSeq" id="WP_146365524.1">
    <property type="nucleotide sequence ID" value="NZ_CP042261.1"/>
</dbReference>
<feature type="region of interest" description="Disordered" evidence="1">
    <location>
        <begin position="1"/>
        <end position="25"/>
    </location>
</feature>
<dbReference type="KEGG" id="lit:FPZ52_11170"/>
<feature type="compositionally biased region" description="Basic and acidic residues" evidence="1">
    <location>
        <begin position="1"/>
        <end position="18"/>
    </location>
</feature>
<evidence type="ECO:0000313" key="3">
    <source>
        <dbReference type="Proteomes" id="UP000318483"/>
    </source>
</evidence>
<gene>
    <name evidence="2" type="ORF">FPZ52_11170</name>
</gene>